<dbReference type="InterPro" id="IPR029063">
    <property type="entry name" value="SAM-dependent_MTases_sf"/>
</dbReference>
<dbReference type="GO" id="GO:0102559">
    <property type="term" value="F:peptide chain release factor N(5)-glutamine methyltransferase activity"/>
    <property type="evidence" value="ECO:0007669"/>
    <property type="project" value="UniProtKB-EC"/>
</dbReference>
<sequence length="278" mass="31103">MGERVRTLRECLDVIAAEIAVSAERPRREAERMLMEYLGRDGLWLITHQDEPLSCDERLWEWVARRKAHEPLEYIFNRVSFYSQLFYIAPGALIPRPETELLIDRVLEAVDPAAEMTLCEVGVGSGAVSVTLALHLEQAQMIGVDISEEALGVAAKNVADFGLQERIELRQSDLLAGVPENIDVLVSNPPYVAEDAALERNLDYEPDLALFGGVTGMDIIVRLIDAVAERKIPLFCCEMGYDQREAVSAIVPKGYTIDFYKDLAGLDRGFVMTRKDET</sequence>
<evidence type="ECO:0000259" key="7">
    <source>
        <dbReference type="Pfam" id="PF17827"/>
    </source>
</evidence>
<accession>A0ABZ3HBR3</accession>
<dbReference type="NCBIfam" id="TIGR03534">
    <property type="entry name" value="RF_mod_PrmC"/>
    <property type="match status" value="1"/>
</dbReference>
<reference evidence="8 9" key="1">
    <citation type="submission" date="2024-03" db="EMBL/GenBank/DDBJ databases">
        <title>Sulfurimonas sp. HSL3-1.</title>
        <authorList>
            <person name="Wang S."/>
        </authorList>
    </citation>
    <scope>NUCLEOTIDE SEQUENCE [LARGE SCALE GENOMIC DNA]</scope>
    <source>
        <strain evidence="8 9">HSL3-1</strain>
    </source>
</reference>
<dbReference type="EC" id="2.1.1.297" evidence="1"/>
<dbReference type="PANTHER" id="PTHR18895">
    <property type="entry name" value="HEMK METHYLTRANSFERASE"/>
    <property type="match status" value="1"/>
</dbReference>
<feature type="domain" description="Release factor glutamine methyltransferase N-terminal" evidence="7">
    <location>
        <begin position="23"/>
        <end position="75"/>
    </location>
</feature>
<dbReference type="InterPro" id="IPR007848">
    <property type="entry name" value="Small_mtfrase_dom"/>
</dbReference>
<evidence type="ECO:0000313" key="8">
    <source>
        <dbReference type="EMBL" id="XAU15971.1"/>
    </source>
</evidence>
<dbReference type="SUPFAM" id="SSF53335">
    <property type="entry name" value="S-adenosyl-L-methionine-dependent methyltransferases"/>
    <property type="match status" value="1"/>
</dbReference>
<dbReference type="Gene3D" id="1.10.8.10">
    <property type="entry name" value="DNA helicase RuvA subunit, C-terminal domain"/>
    <property type="match status" value="1"/>
</dbReference>
<evidence type="ECO:0000313" key="9">
    <source>
        <dbReference type="Proteomes" id="UP001447842"/>
    </source>
</evidence>
<dbReference type="Proteomes" id="UP001447842">
    <property type="component" value="Chromosome"/>
</dbReference>
<dbReference type="InterPro" id="IPR040758">
    <property type="entry name" value="PrmC_N"/>
</dbReference>
<dbReference type="CDD" id="cd02440">
    <property type="entry name" value="AdoMet_MTases"/>
    <property type="match status" value="1"/>
</dbReference>
<dbReference type="PANTHER" id="PTHR18895:SF74">
    <property type="entry name" value="MTRF1L RELEASE FACTOR GLUTAMINE METHYLTRANSFERASE"/>
    <property type="match status" value="1"/>
</dbReference>
<evidence type="ECO:0000256" key="5">
    <source>
        <dbReference type="ARBA" id="ARBA00048391"/>
    </source>
</evidence>
<evidence type="ECO:0000256" key="4">
    <source>
        <dbReference type="ARBA" id="ARBA00022691"/>
    </source>
</evidence>
<dbReference type="Pfam" id="PF17827">
    <property type="entry name" value="PrmC_N"/>
    <property type="match status" value="1"/>
</dbReference>
<name>A0ABZ3HBR3_9BACT</name>
<comment type="catalytic activity">
    <reaction evidence="5">
        <text>L-glutaminyl-[peptide chain release factor] + S-adenosyl-L-methionine = N(5)-methyl-L-glutaminyl-[peptide chain release factor] + S-adenosyl-L-homocysteine + H(+)</text>
        <dbReference type="Rhea" id="RHEA:42896"/>
        <dbReference type="Rhea" id="RHEA-COMP:10271"/>
        <dbReference type="Rhea" id="RHEA-COMP:10272"/>
        <dbReference type="ChEBI" id="CHEBI:15378"/>
        <dbReference type="ChEBI" id="CHEBI:30011"/>
        <dbReference type="ChEBI" id="CHEBI:57856"/>
        <dbReference type="ChEBI" id="CHEBI:59789"/>
        <dbReference type="ChEBI" id="CHEBI:61891"/>
        <dbReference type="EC" id="2.1.1.297"/>
    </reaction>
</comment>
<dbReference type="InterPro" id="IPR019874">
    <property type="entry name" value="RF_methyltr_PrmC"/>
</dbReference>
<dbReference type="Pfam" id="PF05175">
    <property type="entry name" value="MTS"/>
    <property type="match status" value="1"/>
</dbReference>
<keyword evidence="4" id="KW-0949">S-adenosyl-L-methionine</keyword>
<keyword evidence="3 8" id="KW-0808">Transferase</keyword>
<protein>
    <recommendedName>
        <fullName evidence="1">peptide chain release factor N(5)-glutamine methyltransferase</fullName>
        <ecNumber evidence="1">2.1.1.297</ecNumber>
    </recommendedName>
</protein>
<feature type="domain" description="Methyltransferase small" evidence="6">
    <location>
        <begin position="107"/>
        <end position="196"/>
    </location>
</feature>
<gene>
    <name evidence="8" type="primary">prmC</name>
    <name evidence="8" type="ORF">WCY31_04515</name>
</gene>
<dbReference type="NCBIfam" id="TIGR00536">
    <property type="entry name" value="hemK_fam"/>
    <property type="match status" value="1"/>
</dbReference>
<organism evidence="8 9">
    <name type="scientific">Sulfurimonas diazotrophicus</name>
    <dbReference type="NCBI Taxonomy" id="3131939"/>
    <lineage>
        <taxon>Bacteria</taxon>
        <taxon>Pseudomonadati</taxon>
        <taxon>Campylobacterota</taxon>
        <taxon>Epsilonproteobacteria</taxon>
        <taxon>Campylobacterales</taxon>
        <taxon>Sulfurimonadaceae</taxon>
        <taxon>Sulfurimonas</taxon>
    </lineage>
</organism>
<keyword evidence="9" id="KW-1185">Reference proteome</keyword>
<dbReference type="InterPro" id="IPR050320">
    <property type="entry name" value="N5-glutamine_MTase"/>
</dbReference>
<dbReference type="PROSITE" id="PS00092">
    <property type="entry name" value="N6_MTASE"/>
    <property type="match status" value="1"/>
</dbReference>
<evidence type="ECO:0000256" key="1">
    <source>
        <dbReference type="ARBA" id="ARBA00012771"/>
    </source>
</evidence>
<dbReference type="EMBL" id="CP147920">
    <property type="protein sequence ID" value="XAU15971.1"/>
    <property type="molecule type" value="Genomic_DNA"/>
</dbReference>
<keyword evidence="2 8" id="KW-0489">Methyltransferase</keyword>
<evidence type="ECO:0000256" key="2">
    <source>
        <dbReference type="ARBA" id="ARBA00022603"/>
    </source>
</evidence>
<evidence type="ECO:0000259" key="6">
    <source>
        <dbReference type="Pfam" id="PF05175"/>
    </source>
</evidence>
<dbReference type="Gene3D" id="3.40.50.150">
    <property type="entry name" value="Vaccinia Virus protein VP39"/>
    <property type="match status" value="1"/>
</dbReference>
<dbReference type="RefSeq" id="WP_345973346.1">
    <property type="nucleotide sequence ID" value="NZ_CP147920.1"/>
</dbReference>
<dbReference type="InterPro" id="IPR002052">
    <property type="entry name" value="DNA_methylase_N6_adenine_CS"/>
</dbReference>
<dbReference type="InterPro" id="IPR004556">
    <property type="entry name" value="HemK-like"/>
</dbReference>
<evidence type="ECO:0000256" key="3">
    <source>
        <dbReference type="ARBA" id="ARBA00022679"/>
    </source>
</evidence>
<dbReference type="GO" id="GO:0032259">
    <property type="term" value="P:methylation"/>
    <property type="evidence" value="ECO:0007669"/>
    <property type="project" value="UniProtKB-KW"/>
</dbReference>
<proteinExistence type="predicted"/>